<gene>
    <name evidence="1" type="ORF">CR513_11672</name>
</gene>
<proteinExistence type="predicted"/>
<organism evidence="1 2">
    <name type="scientific">Mucuna pruriens</name>
    <name type="common">Velvet bean</name>
    <name type="synonym">Dolichos pruriens</name>
    <dbReference type="NCBI Taxonomy" id="157652"/>
    <lineage>
        <taxon>Eukaryota</taxon>
        <taxon>Viridiplantae</taxon>
        <taxon>Streptophyta</taxon>
        <taxon>Embryophyta</taxon>
        <taxon>Tracheophyta</taxon>
        <taxon>Spermatophyta</taxon>
        <taxon>Magnoliopsida</taxon>
        <taxon>eudicotyledons</taxon>
        <taxon>Gunneridae</taxon>
        <taxon>Pentapetalae</taxon>
        <taxon>rosids</taxon>
        <taxon>fabids</taxon>
        <taxon>Fabales</taxon>
        <taxon>Fabaceae</taxon>
        <taxon>Papilionoideae</taxon>
        <taxon>50 kb inversion clade</taxon>
        <taxon>NPAAA clade</taxon>
        <taxon>indigoferoid/millettioid clade</taxon>
        <taxon>Phaseoleae</taxon>
        <taxon>Mucuna</taxon>
    </lineage>
</organism>
<name>A0A371HP67_MUCPR</name>
<evidence type="ECO:0000313" key="2">
    <source>
        <dbReference type="Proteomes" id="UP000257109"/>
    </source>
</evidence>
<protein>
    <recommendedName>
        <fullName evidence="3">DUF4219 domain-containing protein</fullName>
    </recommendedName>
</protein>
<dbReference type="AlphaFoldDB" id="A0A371HP67"/>
<dbReference type="EMBL" id="QJKJ01002050">
    <property type="protein sequence ID" value="RDY04603.1"/>
    <property type="molecule type" value="Genomic_DNA"/>
</dbReference>
<evidence type="ECO:0008006" key="3">
    <source>
        <dbReference type="Google" id="ProtNLM"/>
    </source>
</evidence>
<comment type="caution">
    <text evidence="1">The sequence shown here is derived from an EMBL/GenBank/DDBJ whole genome shotgun (WGS) entry which is preliminary data.</text>
</comment>
<dbReference type="OrthoDB" id="1931687at2759"/>
<accession>A0A371HP67</accession>
<dbReference type="Proteomes" id="UP000257109">
    <property type="component" value="Unassembled WGS sequence"/>
</dbReference>
<sequence length="101" mass="12219">METEGHIVNKPPMFKCKNYDYWKQRMMTFFYACHNDMWDVVENVIRIWSRDSKVFMERRTEEKTRNFLMCALTKLEYEKVHNCKSSKEMLGTLVLAYEGTS</sequence>
<evidence type="ECO:0000313" key="1">
    <source>
        <dbReference type="EMBL" id="RDY04603.1"/>
    </source>
</evidence>
<keyword evidence="2" id="KW-1185">Reference proteome</keyword>
<feature type="non-terminal residue" evidence="1">
    <location>
        <position position="1"/>
    </location>
</feature>
<reference evidence="1" key="1">
    <citation type="submission" date="2018-05" db="EMBL/GenBank/DDBJ databases">
        <title>Draft genome of Mucuna pruriens seed.</title>
        <authorList>
            <person name="Nnadi N.E."/>
            <person name="Vos R."/>
            <person name="Hasami M.H."/>
            <person name="Devisetty U.K."/>
            <person name="Aguiy J.C."/>
        </authorList>
    </citation>
    <scope>NUCLEOTIDE SEQUENCE [LARGE SCALE GENOMIC DNA]</scope>
    <source>
        <strain evidence="1">JCA_2017</strain>
    </source>
</reference>